<proteinExistence type="predicted"/>
<reference evidence="1" key="1">
    <citation type="journal article" date="2015" name="Nature">
        <title>Complex archaea that bridge the gap between prokaryotes and eukaryotes.</title>
        <authorList>
            <person name="Spang A."/>
            <person name="Saw J.H."/>
            <person name="Jorgensen S.L."/>
            <person name="Zaremba-Niedzwiedzka K."/>
            <person name="Martijn J."/>
            <person name="Lind A.E."/>
            <person name="van Eijk R."/>
            <person name="Schleper C."/>
            <person name="Guy L."/>
            <person name="Ettema T.J."/>
        </authorList>
    </citation>
    <scope>NUCLEOTIDE SEQUENCE</scope>
</reference>
<organism evidence="1">
    <name type="scientific">marine sediment metagenome</name>
    <dbReference type="NCBI Taxonomy" id="412755"/>
    <lineage>
        <taxon>unclassified sequences</taxon>
        <taxon>metagenomes</taxon>
        <taxon>ecological metagenomes</taxon>
    </lineage>
</organism>
<accession>A0A0F9N8C2</accession>
<protein>
    <recommendedName>
        <fullName evidence="2">Clathrin/coatomer adaptor adaptin-like N-terminal domain-containing protein</fullName>
    </recommendedName>
</protein>
<dbReference type="EMBL" id="LAZR01008604">
    <property type="protein sequence ID" value="KKM77702.1"/>
    <property type="molecule type" value="Genomic_DNA"/>
</dbReference>
<comment type="caution">
    <text evidence="1">The sequence shown here is derived from an EMBL/GenBank/DDBJ whole genome shotgun (WGS) entry which is preliminary data.</text>
</comment>
<dbReference type="GO" id="GO:0016491">
    <property type="term" value="F:oxidoreductase activity"/>
    <property type="evidence" value="ECO:0007669"/>
    <property type="project" value="TreeGrafter"/>
</dbReference>
<dbReference type="InterPro" id="IPR011989">
    <property type="entry name" value="ARM-like"/>
</dbReference>
<dbReference type="InterPro" id="IPR016024">
    <property type="entry name" value="ARM-type_fold"/>
</dbReference>
<dbReference type="SMART" id="SM00567">
    <property type="entry name" value="EZ_HEAT"/>
    <property type="match status" value="4"/>
</dbReference>
<dbReference type="Pfam" id="PF13646">
    <property type="entry name" value="HEAT_2"/>
    <property type="match status" value="1"/>
</dbReference>
<sequence length="522" mass="59691">MEKTKIHPREIYQRSAEFGLLSSANMLIGIIESDNDNKRRLESIKYLALISDNSTEIKEGSFAIFENLLVSSNEVVIKSEAAKALGRIKNEKGLKPLKWILEQNQINDQIKLSALKAIKEIRFHEPEVELFIHELDDSFKPIRDFVSVQLLGLSPNKLVDLLLDSLKNRNLSNFHKMESIKLLANKLSGINNIRKEKPAILTNLIFYKKALLDVITHILRKEDTELMNSAFTILKLLEKEIETDLLKLLLVDDLIIKKNATVLIGKLKLKNAVDLLLMNLEDIYDEVSIASIESLSEIGDISAVPELLDILDIEDLSTDLDMKLYIVDAIKKIYLSNKDASYDCLYSCLNRQNISIRESVTFILGEIGNDEFVSHLVDLLNVENIDIQKSSIIALGKIGNVAPLDNLIKILENRDSYWLIKKVSIDAIFNIFQNNWHRVQDDVKDIRRILDKNIAKLVDYLGKSGEENYKVKLSLIRLLKTYGNDHSLSALIKRVNDFHRIVRIRASDAIKRIQERLELENN</sequence>
<dbReference type="SUPFAM" id="SSF48371">
    <property type="entry name" value="ARM repeat"/>
    <property type="match status" value="1"/>
</dbReference>
<dbReference type="PANTHER" id="PTHR12697">
    <property type="entry name" value="PBS LYASE HEAT-LIKE PROTEIN"/>
    <property type="match status" value="1"/>
</dbReference>
<evidence type="ECO:0000313" key="1">
    <source>
        <dbReference type="EMBL" id="KKM77702.1"/>
    </source>
</evidence>
<evidence type="ECO:0008006" key="2">
    <source>
        <dbReference type="Google" id="ProtNLM"/>
    </source>
</evidence>
<gene>
    <name evidence="1" type="ORF">LCGC14_1367380</name>
</gene>
<dbReference type="AlphaFoldDB" id="A0A0F9N8C2"/>
<dbReference type="Gene3D" id="1.25.10.10">
    <property type="entry name" value="Leucine-rich Repeat Variant"/>
    <property type="match status" value="3"/>
</dbReference>
<dbReference type="InterPro" id="IPR004155">
    <property type="entry name" value="PBS_lyase_HEAT"/>
</dbReference>
<dbReference type="PANTHER" id="PTHR12697:SF5">
    <property type="entry name" value="DEOXYHYPUSINE HYDROXYLASE"/>
    <property type="match status" value="1"/>
</dbReference>
<name>A0A0F9N8C2_9ZZZZ</name>